<dbReference type="EMBL" id="AZBU02000011">
    <property type="protein sequence ID" value="TKR61612.1"/>
    <property type="molecule type" value="Genomic_DNA"/>
</dbReference>
<protein>
    <submittedName>
        <fullName evidence="2">Uncharacterized protein</fullName>
    </submittedName>
</protein>
<organism evidence="2 3">
    <name type="scientific">Steinernema carpocapsae</name>
    <name type="common">Entomopathogenic nematode</name>
    <dbReference type="NCBI Taxonomy" id="34508"/>
    <lineage>
        <taxon>Eukaryota</taxon>
        <taxon>Metazoa</taxon>
        <taxon>Ecdysozoa</taxon>
        <taxon>Nematoda</taxon>
        <taxon>Chromadorea</taxon>
        <taxon>Rhabditida</taxon>
        <taxon>Tylenchina</taxon>
        <taxon>Panagrolaimomorpha</taxon>
        <taxon>Strongyloidoidea</taxon>
        <taxon>Steinernematidae</taxon>
        <taxon>Steinernema</taxon>
    </lineage>
</organism>
<evidence type="ECO:0000256" key="1">
    <source>
        <dbReference type="SAM" id="Phobius"/>
    </source>
</evidence>
<sequence>MPENDLPNYSLLFPWSNRNSIDDTQNSHANYENIKRSSCYPKNSKAAIFLLSVLYGSISTLVLILSFLLGDFNARFLIGSVCVAVVASSFMAIKGITLRRRKLFIGLILVLVAHVFILFIYIFFLLENLLGASLNSYQRSVVLMSIFIVVSHEVFVIWFAVVVLEYVICWERNRDNVETS</sequence>
<feature type="transmembrane region" description="Helical" evidence="1">
    <location>
        <begin position="103"/>
        <end position="126"/>
    </location>
</feature>
<evidence type="ECO:0000313" key="3">
    <source>
        <dbReference type="Proteomes" id="UP000298663"/>
    </source>
</evidence>
<keyword evidence="1" id="KW-1133">Transmembrane helix</keyword>
<reference evidence="2 3" key="2">
    <citation type="journal article" date="2019" name="G3 (Bethesda)">
        <title>Hybrid Assembly of the Genome of the Entomopathogenic Nematode Steinernema carpocapsae Identifies the X-Chromosome.</title>
        <authorList>
            <person name="Serra L."/>
            <person name="Macchietto M."/>
            <person name="Macias-Munoz A."/>
            <person name="McGill C.J."/>
            <person name="Rodriguez I.M."/>
            <person name="Rodriguez B."/>
            <person name="Murad R."/>
            <person name="Mortazavi A."/>
        </authorList>
    </citation>
    <scope>NUCLEOTIDE SEQUENCE [LARGE SCALE GENOMIC DNA]</scope>
    <source>
        <strain evidence="2 3">ALL</strain>
    </source>
</reference>
<comment type="caution">
    <text evidence="2">The sequence shown here is derived from an EMBL/GenBank/DDBJ whole genome shotgun (WGS) entry which is preliminary data.</text>
</comment>
<dbReference type="Proteomes" id="UP000298663">
    <property type="component" value="Unassembled WGS sequence"/>
</dbReference>
<name>A0A4U5LZ95_STECR</name>
<keyword evidence="1" id="KW-0812">Transmembrane</keyword>
<feature type="transmembrane region" description="Helical" evidence="1">
    <location>
        <begin position="146"/>
        <end position="168"/>
    </location>
</feature>
<keyword evidence="3" id="KW-1185">Reference proteome</keyword>
<feature type="transmembrane region" description="Helical" evidence="1">
    <location>
        <begin position="46"/>
        <end position="70"/>
    </location>
</feature>
<proteinExistence type="predicted"/>
<gene>
    <name evidence="2" type="ORF">L596_028703</name>
</gene>
<accession>A0A4U5LZ95</accession>
<reference evidence="2 3" key="1">
    <citation type="journal article" date="2015" name="Genome Biol.">
        <title>Comparative genomics of Steinernema reveals deeply conserved gene regulatory networks.</title>
        <authorList>
            <person name="Dillman A.R."/>
            <person name="Macchietto M."/>
            <person name="Porter C.F."/>
            <person name="Rogers A."/>
            <person name="Williams B."/>
            <person name="Antoshechkin I."/>
            <person name="Lee M.M."/>
            <person name="Goodwin Z."/>
            <person name="Lu X."/>
            <person name="Lewis E.E."/>
            <person name="Goodrich-Blair H."/>
            <person name="Stock S.P."/>
            <person name="Adams B.J."/>
            <person name="Sternberg P.W."/>
            <person name="Mortazavi A."/>
        </authorList>
    </citation>
    <scope>NUCLEOTIDE SEQUENCE [LARGE SCALE GENOMIC DNA]</scope>
    <source>
        <strain evidence="2 3">ALL</strain>
    </source>
</reference>
<keyword evidence="1" id="KW-0472">Membrane</keyword>
<evidence type="ECO:0000313" key="2">
    <source>
        <dbReference type="EMBL" id="TKR61612.1"/>
    </source>
</evidence>
<feature type="transmembrane region" description="Helical" evidence="1">
    <location>
        <begin position="76"/>
        <end position="96"/>
    </location>
</feature>
<dbReference type="AlphaFoldDB" id="A0A4U5LZ95"/>